<accession>A0A9Q3D160</accession>
<feature type="region of interest" description="Disordered" evidence="1">
    <location>
        <begin position="1"/>
        <end position="50"/>
    </location>
</feature>
<evidence type="ECO:0000313" key="2">
    <source>
        <dbReference type="EMBL" id="MBW0492493.1"/>
    </source>
</evidence>
<comment type="caution">
    <text evidence="2">The sequence shown here is derived from an EMBL/GenBank/DDBJ whole genome shotgun (WGS) entry which is preliminary data.</text>
</comment>
<gene>
    <name evidence="2" type="ORF">O181_032208</name>
</gene>
<organism evidence="2 3">
    <name type="scientific">Austropuccinia psidii MF-1</name>
    <dbReference type="NCBI Taxonomy" id="1389203"/>
    <lineage>
        <taxon>Eukaryota</taxon>
        <taxon>Fungi</taxon>
        <taxon>Dikarya</taxon>
        <taxon>Basidiomycota</taxon>
        <taxon>Pucciniomycotina</taxon>
        <taxon>Pucciniomycetes</taxon>
        <taxon>Pucciniales</taxon>
        <taxon>Sphaerophragmiaceae</taxon>
        <taxon>Austropuccinia</taxon>
    </lineage>
</organism>
<reference evidence="2" key="1">
    <citation type="submission" date="2021-03" db="EMBL/GenBank/DDBJ databases">
        <title>Draft genome sequence of rust myrtle Austropuccinia psidii MF-1, a brazilian biotype.</title>
        <authorList>
            <person name="Quecine M.C."/>
            <person name="Pachon D.M.R."/>
            <person name="Bonatelli M.L."/>
            <person name="Correr F.H."/>
            <person name="Franceschini L.M."/>
            <person name="Leite T.F."/>
            <person name="Margarido G.R.A."/>
            <person name="Almeida C.A."/>
            <person name="Ferrarezi J.A."/>
            <person name="Labate C.A."/>
        </authorList>
    </citation>
    <scope>NUCLEOTIDE SEQUENCE</scope>
    <source>
        <strain evidence="2">MF-1</strain>
    </source>
</reference>
<sequence length="68" mass="7672">MMKAFPSGNGPWDPKQEDGNNYGQLAKSPQVLICPPPPPRPPSNGHFTPQPERIDYLANEGWQWQEDI</sequence>
<protein>
    <submittedName>
        <fullName evidence="2">Uncharacterized protein</fullName>
    </submittedName>
</protein>
<name>A0A9Q3D160_9BASI</name>
<evidence type="ECO:0000313" key="3">
    <source>
        <dbReference type="Proteomes" id="UP000765509"/>
    </source>
</evidence>
<dbReference type="EMBL" id="AVOT02011610">
    <property type="protein sequence ID" value="MBW0492493.1"/>
    <property type="molecule type" value="Genomic_DNA"/>
</dbReference>
<dbReference type="Proteomes" id="UP000765509">
    <property type="component" value="Unassembled WGS sequence"/>
</dbReference>
<dbReference type="AlphaFoldDB" id="A0A9Q3D160"/>
<keyword evidence="3" id="KW-1185">Reference proteome</keyword>
<evidence type="ECO:0000256" key="1">
    <source>
        <dbReference type="SAM" id="MobiDB-lite"/>
    </source>
</evidence>
<proteinExistence type="predicted"/>